<keyword evidence="13" id="KW-0862">Zinc</keyword>
<dbReference type="GO" id="GO:0043023">
    <property type="term" value="F:ribosomal large subunit binding"/>
    <property type="evidence" value="ECO:0007669"/>
    <property type="project" value="TreeGrafter"/>
</dbReference>
<evidence type="ECO:0000256" key="14">
    <source>
        <dbReference type="ARBA" id="ARBA00032366"/>
    </source>
</evidence>
<dbReference type="InterPro" id="IPR039795">
    <property type="entry name" value="LTN1/Rkr1"/>
</dbReference>
<gene>
    <name evidence="20" type="ORF">QTP70_021369</name>
</gene>
<dbReference type="EMBL" id="JAUCMX010000015">
    <property type="protein sequence ID" value="KAK3522028.1"/>
    <property type="molecule type" value="Genomic_DNA"/>
</dbReference>
<dbReference type="InterPro" id="IPR054478">
    <property type="entry name" value="LTN1_UBC"/>
</dbReference>
<evidence type="ECO:0000259" key="19">
    <source>
        <dbReference type="PROSITE" id="PS50089"/>
    </source>
</evidence>
<reference evidence="20" key="1">
    <citation type="submission" date="2023-06" db="EMBL/GenBank/DDBJ databases">
        <title>Male Hemibagrus guttatus genome.</title>
        <authorList>
            <person name="Bian C."/>
        </authorList>
    </citation>
    <scope>NUCLEOTIDE SEQUENCE</scope>
    <source>
        <strain evidence="20">Male_cb2023</strain>
        <tissue evidence="20">Muscle</tissue>
    </source>
</reference>
<comment type="caution">
    <text evidence="20">The sequence shown here is derived from an EMBL/GenBank/DDBJ whole genome shotgun (WGS) entry which is preliminary data.</text>
</comment>
<keyword evidence="9" id="KW-0479">Metal-binding</keyword>
<sequence length="2269" mass="255295">MGGKNKQRTKGNVRPSSSGRAAELLARENGVVPGFVGFGISTSKEPGYVPAVHGAEEIDNLVDADFRLVLRKLSKRDTVTKLKAVQEFGAMCQERDSDTVAGVLPYWPRIYCKISVDHDRRLREATQQAFEQLILKVKRNLAPYLKGIMGHWLIAQCDTYSPAASAANVAFQAAFPLNKQPEALSFCKDEVLTVLQDNLLKETADTLSDPQSVPEEERQAKYVRVLTSSLLALKKLLKSLSESDREALSQQLAHIISQGKFWKYSKHNTPQVRGAFFKAVAALCELVPQLVQNEAARACSTVLLSIDDSDPVVLPPLWEAVLHVISSIQDCWSHVNARKGVLPKLWTLLREGGRGLATSLHPNMLPLISKLPAEVTEPKLDFCSTFLSSVTQGAPVEIGLLLVEEVEEGGECVDRERRGKETRWKGSKARSIGAGFKLFYYGVDSKRNGVGVVLKEEFVRNVLEVKRVSDRVMSLKLEIEGVMLNVVSGYDPQKKKRSKIEKKTKWWKLKKEECCEEFRQRLRQALGGQVVLPDDWETTAEVIRETGRKVLGVSSGRRKEDKETWWWNEEVQDSIQRKRLAKKKWDMDRTEENRQEYEESQRRVKREVSKAKQKAYDELYTRLDTREGEKDLYRLARQRDRDGKDVQQVRVIKDRDGRVLTNLEKAYDRVPREELRYCMRKSGVAEKYVRVVQDMYERSRTVVRCAVGQTEELGLHQVRQSGVMDQLSEEVRQESPLTMMFADDIVICSLEQGAGGGKPGEVEVCAGEKRNESQSYLSSERALVSPSESAAIVFATMECLRFLLLQNAGEDPEQRAMQNMLIVDQLLPLIDKALGSQALQSGPLFPQITEMLVSWEKRAVGNEATTFLRLLADFWEGLGRICVSYVDHEEQQVKQVVLQGIASLLQIMQNPDSYCTKQGKRKKAVKVCFSEEEEVKVNAEENLSQTPEVETLQRQKQQNSPLRSSHLLELVCQLAELNMVYVSERDSERHLRFLALLLQAFPKAEVFQGLLKPDDGKTEAELGNELSENPAIRFLHQRVMVWLKQDDRKDTDFIVDMVFSSLQCCGSNAEQTLVLNHITVDLKWGVILQIIEKACADAGHLEVCAGWLRGSVLGERVVRLAVELCAVGLKGSPSASSALDRDDHSWRLISLALSQQHDDEYLIGKVYVEQIIEQLRATLSEAKGMSDAGNMEPLVSFISDVAFNFFSSLKGCLLLAAAVELLLTIFQLCAQDQMLTHLSDTLREKLKHAYTAGVHSLVTHLGASVTKGTILHSAAVWVKNQLLTSCLNVKSLQVLVQAVQSLTDTLATAQTSGCLLSQFICCLTPTSEEWAKLREALPPQWVKRPLLYGRFKTICASPGMEVWKVRSLNTLPSHLCASALLGKIIFSAVTAHEQQEETDSFELSDPGHGATEILYALQWCEEMEHCPPLVAEYHKMLQDWDIVQKVHSNSSAVLETLFTRSRKEGALWSLTLASYIQKSKPVASHIMGLYDDVESFYPLSEQNVSTIQVLCLYMTTAEKEALIALSIAELLNWQEKEQDCAQSVWACLAVLDCCLQTATPVEDEILLAVMATMLEWRNSKEEWFLFNSDLGKVTAAQLALPVEMMRFLSWLVNHSPTVLGSTHWDFLLCSMLAWLETASESSRAFWSPCVQQFVQANCELIVTLNEFFAAPPAGVMEQLPPDLSSEWQEFFMEGIHNLLLPLLIKIPVEFSDPDEARFPVVVVEAVGEALRRIPVQLLLHNTLPARFVVDQKSNLPDALQTLLNTLTPLLLFKSRPLQLAVYHMLHKIMPSLLESDNENASTKSEDEDEEEPSLPPPAAIMTILAATEELVENVLGSVQVGEFAVVHPLSMEHCCILGYLLAWKLLLVFFNAAPSQLRVQYCLHIKKTRSLHKLLLHLFRLMPENPALPGQLTETASREPKSFFTESLSLSLHQKDSLQSEVPHLACSVYYSALKDLPAMVRLWWNSQEKRVVSIVDKFTSKYVSSVLSAQEIASVQSSTQTFDSMTVKARSATREVIATYSVDDIFIELVIQLPQNYPLGSIIVESGRRVGVAVQQWRNWMLQLSTYLTHQLFRRDPKVFPGQPKDIVSPACPGSSPGPLPGGACPEHLSKETSWRHPKQMPEPPQPPLFDVEEQRLYSELLPGDRAPYPISKGAPCHPTEEAYFGRLYPGSYPFGHDPELMAIRMLFQFKHNGSIMEGLALWKNNVDKRFEGVEDCMICFSVIHGSNYSLPKKACRTCKKKFHSACLYKWFTSSNKSTCPLCRETFF</sequence>
<evidence type="ECO:0000256" key="8">
    <source>
        <dbReference type="ARBA" id="ARBA00022679"/>
    </source>
</evidence>
<dbReference type="CDD" id="cd16491">
    <property type="entry name" value="RING-CH-C4HC3_LTN1"/>
    <property type="match status" value="1"/>
</dbReference>
<keyword evidence="12" id="KW-0833">Ubl conjugation pathway</keyword>
<dbReference type="Pfam" id="PF22999">
    <property type="entry name" value="LTN1_E3_ligase_6th"/>
    <property type="match status" value="1"/>
</dbReference>
<dbReference type="SUPFAM" id="SSF57850">
    <property type="entry name" value="RING/U-box"/>
    <property type="match status" value="1"/>
</dbReference>
<organism evidence="20 21">
    <name type="scientific">Hemibagrus guttatus</name>
    <dbReference type="NCBI Taxonomy" id="175788"/>
    <lineage>
        <taxon>Eukaryota</taxon>
        <taxon>Metazoa</taxon>
        <taxon>Chordata</taxon>
        <taxon>Craniata</taxon>
        <taxon>Vertebrata</taxon>
        <taxon>Euteleostomi</taxon>
        <taxon>Actinopterygii</taxon>
        <taxon>Neopterygii</taxon>
        <taxon>Teleostei</taxon>
        <taxon>Ostariophysi</taxon>
        <taxon>Siluriformes</taxon>
        <taxon>Bagridae</taxon>
        <taxon>Hemibagrus</taxon>
    </lineage>
</organism>
<evidence type="ECO:0000256" key="15">
    <source>
        <dbReference type="ARBA" id="ARBA00080398"/>
    </source>
</evidence>
<dbReference type="GO" id="GO:0008270">
    <property type="term" value="F:zinc ion binding"/>
    <property type="evidence" value="ECO:0007669"/>
    <property type="project" value="UniProtKB-KW"/>
</dbReference>
<dbReference type="PANTHER" id="PTHR12389">
    <property type="entry name" value="ZINC FINGER PROTEIN 294"/>
    <property type="match status" value="1"/>
</dbReference>
<dbReference type="Gene3D" id="3.30.40.10">
    <property type="entry name" value="Zinc/RING finger domain, C3HC4 (zinc finger)"/>
    <property type="match status" value="1"/>
</dbReference>
<comment type="similarity">
    <text evidence="4">Belongs to the LTN1 family.</text>
</comment>
<dbReference type="GO" id="GO:0061630">
    <property type="term" value="F:ubiquitin protein ligase activity"/>
    <property type="evidence" value="ECO:0007669"/>
    <property type="project" value="UniProtKB-EC"/>
</dbReference>
<evidence type="ECO:0000313" key="21">
    <source>
        <dbReference type="Proteomes" id="UP001274896"/>
    </source>
</evidence>
<dbReference type="InterPro" id="IPR056241">
    <property type="entry name" value="LTN1_HEAT_5th"/>
</dbReference>
<evidence type="ECO:0000256" key="17">
    <source>
        <dbReference type="SAM" id="Coils"/>
    </source>
</evidence>
<dbReference type="Gene3D" id="1.25.10.10">
    <property type="entry name" value="Leucine-rich Repeat Variant"/>
    <property type="match status" value="1"/>
</dbReference>
<name>A0AAE0QJD9_9TELE</name>
<dbReference type="InterPro" id="IPR011989">
    <property type="entry name" value="ARM-like"/>
</dbReference>
<dbReference type="InterPro" id="IPR054477">
    <property type="entry name" value="LTN1_E3_ligase_6th"/>
</dbReference>
<evidence type="ECO:0000256" key="16">
    <source>
        <dbReference type="PROSITE-ProRule" id="PRU00175"/>
    </source>
</evidence>
<evidence type="ECO:0000313" key="20">
    <source>
        <dbReference type="EMBL" id="KAK3522028.1"/>
    </source>
</evidence>
<feature type="region of interest" description="Disordered" evidence="18">
    <location>
        <begin position="2093"/>
        <end position="2127"/>
    </location>
</feature>
<feature type="compositionally biased region" description="Basic residues" evidence="18">
    <location>
        <begin position="1"/>
        <end position="11"/>
    </location>
</feature>
<dbReference type="GO" id="GO:1990112">
    <property type="term" value="C:RQC complex"/>
    <property type="evidence" value="ECO:0007669"/>
    <property type="project" value="InterPro"/>
</dbReference>
<evidence type="ECO:0000256" key="18">
    <source>
        <dbReference type="SAM" id="MobiDB-lite"/>
    </source>
</evidence>
<dbReference type="GO" id="GO:0072344">
    <property type="term" value="P:rescue of stalled ribosome"/>
    <property type="evidence" value="ECO:0007669"/>
    <property type="project" value="TreeGrafter"/>
</dbReference>
<comment type="catalytic activity">
    <reaction evidence="1">
        <text>S-ubiquitinyl-[E2 ubiquitin-conjugating enzyme]-L-cysteine + [acceptor protein]-L-lysine = [E2 ubiquitin-conjugating enzyme]-L-cysteine + N(6)-ubiquitinyl-[acceptor protein]-L-lysine.</text>
        <dbReference type="EC" id="2.3.2.27"/>
    </reaction>
</comment>
<dbReference type="InterPro" id="IPR016024">
    <property type="entry name" value="ARM-type_fold"/>
</dbReference>
<keyword evidence="8" id="KW-0808">Transferase</keyword>
<dbReference type="Pfam" id="PF22958">
    <property type="entry name" value="Ltn1_1st"/>
    <property type="match status" value="1"/>
</dbReference>
<evidence type="ECO:0000256" key="5">
    <source>
        <dbReference type="ARBA" id="ARBA00012483"/>
    </source>
</evidence>
<dbReference type="SUPFAM" id="SSF48371">
    <property type="entry name" value="ARM repeat"/>
    <property type="match status" value="1"/>
</dbReference>
<dbReference type="GO" id="GO:0005829">
    <property type="term" value="C:cytosol"/>
    <property type="evidence" value="ECO:0007669"/>
    <property type="project" value="UniProtKB-SubCell"/>
</dbReference>
<dbReference type="Proteomes" id="UP001274896">
    <property type="component" value="Unassembled WGS sequence"/>
</dbReference>
<feature type="domain" description="RING-type" evidence="19">
    <location>
        <begin position="2218"/>
        <end position="2265"/>
    </location>
</feature>
<comment type="pathway">
    <text evidence="3">Protein modification; protein ubiquitination.</text>
</comment>
<evidence type="ECO:0000256" key="4">
    <source>
        <dbReference type="ARBA" id="ARBA00007997"/>
    </source>
</evidence>
<dbReference type="EC" id="2.3.2.27" evidence="5"/>
<evidence type="ECO:0000256" key="3">
    <source>
        <dbReference type="ARBA" id="ARBA00004906"/>
    </source>
</evidence>
<keyword evidence="21" id="KW-1185">Reference proteome</keyword>
<dbReference type="FunFam" id="3.30.40.10:FF:000038">
    <property type="entry name" value="E3 ubiquitin-protein ligase listerin"/>
    <property type="match status" value="1"/>
</dbReference>
<evidence type="ECO:0000256" key="2">
    <source>
        <dbReference type="ARBA" id="ARBA00004514"/>
    </source>
</evidence>
<evidence type="ECO:0000256" key="12">
    <source>
        <dbReference type="ARBA" id="ARBA00022786"/>
    </source>
</evidence>
<keyword evidence="7" id="KW-0963">Cytoplasm</keyword>
<feature type="region of interest" description="Disordered" evidence="18">
    <location>
        <begin position="1"/>
        <end position="20"/>
    </location>
</feature>
<dbReference type="InterPro" id="IPR054476">
    <property type="entry name" value="Ltn1_N"/>
</dbReference>
<dbReference type="Pfam" id="PF13639">
    <property type="entry name" value="zf-RING_2"/>
    <property type="match status" value="1"/>
</dbReference>
<dbReference type="SMART" id="SM00744">
    <property type="entry name" value="RINGv"/>
    <property type="match status" value="1"/>
</dbReference>
<dbReference type="InterPro" id="IPR001841">
    <property type="entry name" value="Znf_RING"/>
</dbReference>
<evidence type="ECO:0000256" key="13">
    <source>
        <dbReference type="ARBA" id="ARBA00022833"/>
    </source>
</evidence>
<dbReference type="PROSITE" id="PS50089">
    <property type="entry name" value="ZF_RING_2"/>
    <property type="match status" value="1"/>
</dbReference>
<proteinExistence type="inferred from homology"/>
<evidence type="ECO:0000256" key="9">
    <source>
        <dbReference type="ARBA" id="ARBA00022723"/>
    </source>
</evidence>
<keyword evidence="11 16" id="KW-0863">Zinc-finger</keyword>
<dbReference type="Pfam" id="PF23009">
    <property type="entry name" value="UBC_like"/>
    <property type="match status" value="1"/>
</dbReference>
<evidence type="ECO:0000256" key="1">
    <source>
        <dbReference type="ARBA" id="ARBA00000900"/>
    </source>
</evidence>
<dbReference type="InterPro" id="IPR013083">
    <property type="entry name" value="Znf_RING/FYVE/PHD"/>
</dbReference>
<evidence type="ECO:0000256" key="11">
    <source>
        <dbReference type="ARBA" id="ARBA00022771"/>
    </source>
</evidence>
<evidence type="ECO:0000256" key="10">
    <source>
        <dbReference type="ARBA" id="ARBA00022737"/>
    </source>
</evidence>
<evidence type="ECO:0000256" key="6">
    <source>
        <dbReference type="ARBA" id="ARBA00017157"/>
    </source>
</evidence>
<keyword evidence="10" id="KW-0677">Repeat</keyword>
<feature type="compositionally biased region" description="Low complexity" evidence="18">
    <location>
        <begin position="2093"/>
        <end position="2107"/>
    </location>
</feature>
<accession>A0AAE0QJD9</accession>
<feature type="coiled-coil region" evidence="17">
    <location>
        <begin position="580"/>
        <end position="614"/>
    </location>
</feature>
<dbReference type="PANTHER" id="PTHR12389:SF0">
    <property type="entry name" value="E3 UBIQUITIN-PROTEIN LIGASE LISTERIN"/>
    <property type="match status" value="1"/>
</dbReference>
<dbReference type="InterPro" id="IPR011016">
    <property type="entry name" value="Znf_RING-CH"/>
</dbReference>
<dbReference type="GO" id="GO:1990116">
    <property type="term" value="P:ribosome-associated ubiquitin-dependent protein catabolic process"/>
    <property type="evidence" value="ECO:0007669"/>
    <property type="project" value="InterPro"/>
</dbReference>
<dbReference type="Pfam" id="PF24618">
    <property type="entry name" value="LTN1_E3_ligase_5th"/>
    <property type="match status" value="1"/>
</dbReference>
<comment type="subcellular location">
    <subcellularLocation>
        <location evidence="2">Cytoplasm</location>
        <location evidence="2">Cytosol</location>
    </subcellularLocation>
</comment>
<dbReference type="InterPro" id="IPR039804">
    <property type="entry name" value="RING-CH-C4HC3_LTN1"/>
</dbReference>
<dbReference type="FunFam" id="1.25.10.10:FF:001251">
    <property type="entry name" value="Predicted protein"/>
    <property type="match status" value="1"/>
</dbReference>
<evidence type="ECO:0000256" key="7">
    <source>
        <dbReference type="ARBA" id="ARBA00022490"/>
    </source>
</evidence>
<keyword evidence="17" id="KW-0175">Coiled coil</keyword>
<protein>
    <recommendedName>
        <fullName evidence="6">E3 ubiquitin-protein ligase listerin</fullName>
        <ecNumber evidence="5">2.3.2.27</ecNumber>
    </recommendedName>
    <alternativeName>
        <fullName evidence="15">RING finger protein 160</fullName>
    </alternativeName>
    <alternativeName>
        <fullName evidence="14">RING-type E3 ubiquitin transferase listerin</fullName>
    </alternativeName>
</protein>